<organism evidence="3">
    <name type="scientific">Drosophila persimilis</name>
    <name type="common">Fruit fly</name>
    <dbReference type="NCBI Taxonomy" id="7234"/>
    <lineage>
        <taxon>Eukaryota</taxon>
        <taxon>Metazoa</taxon>
        <taxon>Ecdysozoa</taxon>
        <taxon>Arthropoda</taxon>
        <taxon>Hexapoda</taxon>
        <taxon>Insecta</taxon>
        <taxon>Pterygota</taxon>
        <taxon>Neoptera</taxon>
        <taxon>Endopterygota</taxon>
        <taxon>Diptera</taxon>
        <taxon>Brachycera</taxon>
        <taxon>Muscomorpha</taxon>
        <taxon>Ephydroidea</taxon>
        <taxon>Drosophilidae</taxon>
        <taxon>Drosophila</taxon>
        <taxon>Sophophora</taxon>
    </lineage>
</organism>
<gene>
    <name evidence="2" type="primary">Dper\GL12990</name>
    <name evidence="2" type="ORF">Dper_GL12990</name>
</gene>
<dbReference type="Pfam" id="PF16055">
    <property type="entry name" value="DUF4798"/>
    <property type="match status" value="1"/>
</dbReference>
<dbReference type="HOGENOM" id="CLU_2173590_0_0_1"/>
<sequence length="110" mass="12797">MEHHTYAKSDAKSWTVEQTRRLVTKRINADHMFKKPSLRNEREWKHCSRYYQLMEKRLKLLGRALSKMLIPLATFLDVQIEVSDLEELFAADSEPSPVGSVSSTDEDSNQ</sequence>
<evidence type="ECO:0000313" key="2">
    <source>
        <dbReference type="EMBL" id="EDW26423.1"/>
    </source>
</evidence>
<dbReference type="OrthoDB" id="7839010at2759"/>
<proteinExistence type="predicted"/>
<protein>
    <submittedName>
        <fullName evidence="2">GL12990</fullName>
    </submittedName>
</protein>
<dbReference type="InterPro" id="IPR032056">
    <property type="entry name" value="DUF4798"/>
</dbReference>
<reference evidence="2 3" key="1">
    <citation type="journal article" date="2007" name="Nature">
        <title>Evolution of genes and genomes on the Drosophila phylogeny.</title>
        <authorList>
            <consortium name="Drosophila 12 Genomes Consortium"/>
            <person name="Clark A.G."/>
            <person name="Eisen M.B."/>
            <person name="Smith D.R."/>
            <person name="Bergman C.M."/>
            <person name="Oliver B."/>
            <person name="Markow T.A."/>
            <person name="Kaufman T.C."/>
            <person name="Kellis M."/>
            <person name="Gelbart W."/>
            <person name="Iyer V.N."/>
            <person name="Pollard D.A."/>
            <person name="Sackton T.B."/>
            <person name="Larracuente A.M."/>
            <person name="Singh N.D."/>
            <person name="Abad J.P."/>
            <person name="Abt D.N."/>
            <person name="Adryan B."/>
            <person name="Aguade M."/>
            <person name="Akashi H."/>
            <person name="Anderson W.W."/>
            <person name="Aquadro C.F."/>
            <person name="Ardell D.H."/>
            <person name="Arguello R."/>
            <person name="Artieri C.G."/>
            <person name="Barbash D.A."/>
            <person name="Barker D."/>
            <person name="Barsanti P."/>
            <person name="Batterham P."/>
            <person name="Batzoglou S."/>
            <person name="Begun D."/>
            <person name="Bhutkar A."/>
            <person name="Blanco E."/>
            <person name="Bosak S.A."/>
            <person name="Bradley R.K."/>
            <person name="Brand A.D."/>
            <person name="Brent M.R."/>
            <person name="Brooks A.N."/>
            <person name="Brown R.H."/>
            <person name="Butlin R.K."/>
            <person name="Caggese C."/>
            <person name="Calvi B.R."/>
            <person name="Bernardo de Carvalho A."/>
            <person name="Caspi A."/>
            <person name="Castrezana S."/>
            <person name="Celniker S.E."/>
            <person name="Chang J.L."/>
            <person name="Chapple C."/>
            <person name="Chatterji S."/>
            <person name="Chinwalla A."/>
            <person name="Civetta A."/>
            <person name="Clifton S.W."/>
            <person name="Comeron J.M."/>
            <person name="Costello J.C."/>
            <person name="Coyne J.A."/>
            <person name="Daub J."/>
            <person name="David R.G."/>
            <person name="Delcher A.L."/>
            <person name="Delehaunty K."/>
            <person name="Do C.B."/>
            <person name="Ebling H."/>
            <person name="Edwards K."/>
            <person name="Eickbush T."/>
            <person name="Evans J.D."/>
            <person name="Filipski A."/>
            <person name="Findeiss S."/>
            <person name="Freyhult E."/>
            <person name="Fulton L."/>
            <person name="Fulton R."/>
            <person name="Garcia A.C."/>
            <person name="Gardiner A."/>
            <person name="Garfield D.A."/>
            <person name="Garvin B.E."/>
            <person name="Gibson G."/>
            <person name="Gilbert D."/>
            <person name="Gnerre S."/>
            <person name="Godfrey J."/>
            <person name="Good R."/>
            <person name="Gotea V."/>
            <person name="Gravely B."/>
            <person name="Greenberg A.J."/>
            <person name="Griffiths-Jones S."/>
            <person name="Gross S."/>
            <person name="Guigo R."/>
            <person name="Gustafson E.A."/>
            <person name="Haerty W."/>
            <person name="Hahn M.W."/>
            <person name="Halligan D.L."/>
            <person name="Halpern A.L."/>
            <person name="Halter G.M."/>
            <person name="Han M.V."/>
            <person name="Heger A."/>
            <person name="Hillier L."/>
            <person name="Hinrichs A.S."/>
            <person name="Holmes I."/>
            <person name="Hoskins R.A."/>
            <person name="Hubisz M.J."/>
            <person name="Hultmark D."/>
            <person name="Huntley M.A."/>
            <person name="Jaffe D.B."/>
            <person name="Jagadeeshan S."/>
            <person name="Jeck W.R."/>
            <person name="Johnson J."/>
            <person name="Jones C.D."/>
            <person name="Jordan W.C."/>
            <person name="Karpen G.H."/>
            <person name="Kataoka E."/>
            <person name="Keightley P.D."/>
            <person name="Kheradpour P."/>
            <person name="Kirkness E.F."/>
            <person name="Koerich L.B."/>
            <person name="Kristiansen K."/>
            <person name="Kudrna D."/>
            <person name="Kulathinal R.J."/>
            <person name="Kumar S."/>
            <person name="Kwok R."/>
            <person name="Lander E."/>
            <person name="Langley C.H."/>
            <person name="Lapoint R."/>
            <person name="Lazzaro B.P."/>
            <person name="Lee S.J."/>
            <person name="Levesque L."/>
            <person name="Li R."/>
            <person name="Lin C.F."/>
            <person name="Lin M.F."/>
            <person name="Lindblad-Toh K."/>
            <person name="Llopart A."/>
            <person name="Long M."/>
            <person name="Low L."/>
            <person name="Lozovsky E."/>
            <person name="Lu J."/>
            <person name="Luo M."/>
            <person name="Machado C.A."/>
            <person name="Makalowski W."/>
            <person name="Marzo M."/>
            <person name="Matsuda M."/>
            <person name="Matzkin L."/>
            <person name="McAllister B."/>
            <person name="McBride C.S."/>
            <person name="McKernan B."/>
            <person name="McKernan K."/>
            <person name="Mendez-Lago M."/>
            <person name="Minx P."/>
            <person name="Mollenhauer M.U."/>
            <person name="Montooth K."/>
            <person name="Mount S.M."/>
            <person name="Mu X."/>
            <person name="Myers E."/>
            <person name="Negre B."/>
            <person name="Newfeld S."/>
            <person name="Nielsen R."/>
            <person name="Noor M.A."/>
            <person name="O'Grady P."/>
            <person name="Pachter L."/>
            <person name="Papaceit M."/>
            <person name="Parisi M.J."/>
            <person name="Parisi M."/>
            <person name="Parts L."/>
            <person name="Pedersen J.S."/>
            <person name="Pesole G."/>
            <person name="Phillippy A.M."/>
            <person name="Ponting C.P."/>
            <person name="Pop M."/>
            <person name="Porcelli D."/>
            <person name="Powell J.R."/>
            <person name="Prohaska S."/>
            <person name="Pruitt K."/>
            <person name="Puig M."/>
            <person name="Quesneville H."/>
            <person name="Ram K.R."/>
            <person name="Rand D."/>
            <person name="Rasmussen M.D."/>
            <person name="Reed L.K."/>
            <person name="Reenan R."/>
            <person name="Reily A."/>
            <person name="Remington K.A."/>
            <person name="Rieger T.T."/>
            <person name="Ritchie M.G."/>
            <person name="Robin C."/>
            <person name="Rogers Y.H."/>
            <person name="Rohde C."/>
            <person name="Rozas J."/>
            <person name="Rubenfield M.J."/>
            <person name="Ruiz A."/>
            <person name="Russo S."/>
            <person name="Salzberg S.L."/>
            <person name="Sanchez-Gracia A."/>
            <person name="Saranga D.J."/>
            <person name="Sato H."/>
            <person name="Schaeffer S.W."/>
            <person name="Schatz M.C."/>
            <person name="Schlenke T."/>
            <person name="Schwartz R."/>
            <person name="Segarra C."/>
            <person name="Singh R.S."/>
            <person name="Sirot L."/>
            <person name="Sirota M."/>
            <person name="Sisneros N.B."/>
            <person name="Smith C.D."/>
            <person name="Smith T.F."/>
            <person name="Spieth J."/>
            <person name="Stage D.E."/>
            <person name="Stark A."/>
            <person name="Stephan W."/>
            <person name="Strausberg R.L."/>
            <person name="Strempel S."/>
            <person name="Sturgill D."/>
            <person name="Sutton G."/>
            <person name="Sutton G.G."/>
            <person name="Tao W."/>
            <person name="Teichmann S."/>
            <person name="Tobari Y.N."/>
            <person name="Tomimura Y."/>
            <person name="Tsolas J.M."/>
            <person name="Valente V.L."/>
            <person name="Venter E."/>
            <person name="Venter J.C."/>
            <person name="Vicario S."/>
            <person name="Vieira F.G."/>
            <person name="Vilella A.J."/>
            <person name="Villasante A."/>
            <person name="Walenz B."/>
            <person name="Wang J."/>
            <person name="Wasserman M."/>
            <person name="Watts T."/>
            <person name="Wilson D."/>
            <person name="Wilson R.K."/>
            <person name="Wing R.A."/>
            <person name="Wolfner M.F."/>
            <person name="Wong A."/>
            <person name="Wong G.K."/>
            <person name="Wu C.I."/>
            <person name="Wu G."/>
            <person name="Yamamoto D."/>
            <person name="Yang H.P."/>
            <person name="Yang S.P."/>
            <person name="Yorke J.A."/>
            <person name="Yoshida K."/>
            <person name="Zdobnov E."/>
            <person name="Zhang P."/>
            <person name="Zhang Y."/>
            <person name="Zimin A.V."/>
            <person name="Baldwin J."/>
            <person name="Abdouelleil A."/>
            <person name="Abdulkadir J."/>
            <person name="Abebe A."/>
            <person name="Abera B."/>
            <person name="Abreu J."/>
            <person name="Acer S.C."/>
            <person name="Aftuck L."/>
            <person name="Alexander A."/>
            <person name="An P."/>
            <person name="Anderson E."/>
            <person name="Anderson S."/>
            <person name="Arachi H."/>
            <person name="Azer M."/>
            <person name="Bachantsang P."/>
            <person name="Barry A."/>
            <person name="Bayul T."/>
            <person name="Berlin A."/>
            <person name="Bessette D."/>
            <person name="Bloom T."/>
            <person name="Blye J."/>
            <person name="Boguslavskiy L."/>
            <person name="Bonnet C."/>
            <person name="Boukhgalter B."/>
            <person name="Bourzgui I."/>
            <person name="Brown A."/>
            <person name="Cahill P."/>
            <person name="Channer S."/>
            <person name="Cheshatsang Y."/>
            <person name="Chuda L."/>
            <person name="Citroen M."/>
            <person name="Collymore A."/>
            <person name="Cooke P."/>
            <person name="Costello M."/>
            <person name="D'Aco K."/>
            <person name="Daza R."/>
            <person name="De Haan G."/>
            <person name="DeGray S."/>
            <person name="DeMaso C."/>
            <person name="Dhargay N."/>
            <person name="Dooley K."/>
            <person name="Dooley E."/>
            <person name="Doricent M."/>
            <person name="Dorje P."/>
            <person name="Dorjee K."/>
            <person name="Dupes A."/>
            <person name="Elong R."/>
            <person name="Falk J."/>
            <person name="Farina A."/>
            <person name="Faro S."/>
            <person name="Ferguson D."/>
            <person name="Fisher S."/>
            <person name="Foley C.D."/>
            <person name="Franke A."/>
            <person name="Friedrich D."/>
            <person name="Gadbois L."/>
            <person name="Gearin G."/>
            <person name="Gearin C.R."/>
            <person name="Giannoukos G."/>
            <person name="Goode T."/>
            <person name="Graham J."/>
            <person name="Grandbois E."/>
            <person name="Grewal S."/>
            <person name="Gyaltsen K."/>
            <person name="Hafez N."/>
            <person name="Hagos B."/>
            <person name="Hall J."/>
            <person name="Henson C."/>
            <person name="Hollinger A."/>
            <person name="Honan T."/>
            <person name="Huard M.D."/>
            <person name="Hughes L."/>
            <person name="Hurhula B."/>
            <person name="Husby M.E."/>
            <person name="Kamat A."/>
            <person name="Kanga B."/>
            <person name="Kashin S."/>
            <person name="Khazanovich D."/>
            <person name="Kisner P."/>
            <person name="Lance K."/>
            <person name="Lara M."/>
            <person name="Lee W."/>
            <person name="Lennon N."/>
            <person name="Letendre F."/>
            <person name="LeVine R."/>
            <person name="Lipovsky A."/>
            <person name="Liu X."/>
            <person name="Liu J."/>
            <person name="Liu S."/>
            <person name="Lokyitsang T."/>
            <person name="Lokyitsang Y."/>
            <person name="Lubonja R."/>
            <person name="Lui A."/>
            <person name="MacDonald P."/>
            <person name="Magnisalis V."/>
            <person name="Maru K."/>
            <person name="Matthews C."/>
            <person name="McCusker W."/>
            <person name="McDonough S."/>
            <person name="Mehta T."/>
            <person name="Meldrim J."/>
            <person name="Meneus L."/>
            <person name="Mihai O."/>
            <person name="Mihalev A."/>
            <person name="Mihova T."/>
            <person name="Mittelman R."/>
            <person name="Mlenga V."/>
            <person name="Montmayeur A."/>
            <person name="Mulrain L."/>
            <person name="Navidi A."/>
            <person name="Naylor J."/>
            <person name="Negash T."/>
            <person name="Nguyen T."/>
            <person name="Nguyen N."/>
            <person name="Nicol R."/>
            <person name="Norbu C."/>
            <person name="Norbu N."/>
            <person name="Novod N."/>
            <person name="O'Neill B."/>
            <person name="Osman S."/>
            <person name="Markiewicz E."/>
            <person name="Oyono O.L."/>
            <person name="Patti C."/>
            <person name="Phunkhang P."/>
            <person name="Pierre F."/>
            <person name="Priest M."/>
            <person name="Raghuraman S."/>
            <person name="Rege F."/>
            <person name="Reyes R."/>
            <person name="Rise C."/>
            <person name="Rogov P."/>
            <person name="Ross K."/>
            <person name="Ryan E."/>
            <person name="Settipalli S."/>
            <person name="Shea T."/>
            <person name="Sherpa N."/>
            <person name="Shi L."/>
            <person name="Shih D."/>
            <person name="Sparrow T."/>
            <person name="Spaulding J."/>
            <person name="Stalker J."/>
            <person name="Stange-Thomann N."/>
            <person name="Stavropoulos S."/>
            <person name="Stone C."/>
            <person name="Strader C."/>
            <person name="Tesfaye S."/>
            <person name="Thomson T."/>
            <person name="Thoulutsang Y."/>
            <person name="Thoulutsang D."/>
            <person name="Topham K."/>
            <person name="Topping I."/>
            <person name="Tsamla T."/>
            <person name="Vassiliev H."/>
            <person name="Vo A."/>
            <person name="Wangchuk T."/>
            <person name="Wangdi T."/>
            <person name="Weiand M."/>
            <person name="Wilkinson J."/>
            <person name="Wilson A."/>
            <person name="Yadav S."/>
            <person name="Young G."/>
            <person name="Yu Q."/>
            <person name="Zembek L."/>
            <person name="Zhong D."/>
            <person name="Zimmer A."/>
            <person name="Zwirko Z."/>
            <person name="Jaffe D.B."/>
            <person name="Alvarez P."/>
            <person name="Brockman W."/>
            <person name="Butler J."/>
            <person name="Chin C."/>
            <person name="Gnerre S."/>
            <person name="Grabherr M."/>
            <person name="Kleber M."/>
            <person name="Mauceli E."/>
            <person name="MacCallum I."/>
        </authorList>
    </citation>
    <scope>NUCLEOTIDE SEQUENCE [LARGE SCALE GENOMIC DNA]</scope>
    <source>
        <strain evidence="3">MSH-3 / Tucson 14011-0111.49</strain>
    </source>
</reference>
<dbReference type="Proteomes" id="UP000008744">
    <property type="component" value="Unassembled WGS sequence"/>
</dbReference>
<feature type="region of interest" description="Disordered" evidence="1">
    <location>
        <begin position="91"/>
        <end position="110"/>
    </location>
</feature>
<evidence type="ECO:0000256" key="1">
    <source>
        <dbReference type="SAM" id="MobiDB-lite"/>
    </source>
</evidence>
<name>B4GVD6_DROPE</name>
<accession>B4GVD6</accession>
<dbReference type="EMBL" id="CH479192">
    <property type="protein sequence ID" value="EDW26423.1"/>
    <property type="molecule type" value="Genomic_DNA"/>
</dbReference>
<evidence type="ECO:0000313" key="3">
    <source>
        <dbReference type="Proteomes" id="UP000008744"/>
    </source>
</evidence>
<dbReference type="AlphaFoldDB" id="B4GVD6"/>
<keyword evidence="3" id="KW-1185">Reference proteome</keyword>